<dbReference type="Gene3D" id="3.90.550.10">
    <property type="entry name" value="Spore Coat Polysaccharide Biosynthesis Protein SpsA, Chain A"/>
    <property type="match status" value="1"/>
</dbReference>
<dbReference type="Proteomes" id="UP001500454">
    <property type="component" value="Unassembled WGS sequence"/>
</dbReference>
<organism evidence="2 3">
    <name type="scientific">Hymenobacter koreensis</name>
    <dbReference type="NCBI Taxonomy" id="1084523"/>
    <lineage>
        <taxon>Bacteria</taxon>
        <taxon>Pseudomonadati</taxon>
        <taxon>Bacteroidota</taxon>
        <taxon>Cytophagia</taxon>
        <taxon>Cytophagales</taxon>
        <taxon>Hymenobacteraceae</taxon>
        <taxon>Hymenobacter</taxon>
    </lineage>
</organism>
<proteinExistence type="predicted"/>
<feature type="region of interest" description="Disordered" evidence="1">
    <location>
        <begin position="319"/>
        <end position="346"/>
    </location>
</feature>
<dbReference type="SUPFAM" id="SSF53448">
    <property type="entry name" value="Nucleotide-diphospho-sugar transferases"/>
    <property type="match status" value="1"/>
</dbReference>
<gene>
    <name evidence="2" type="ORF">GCM10023186_19640</name>
</gene>
<dbReference type="RefSeq" id="WP_345223721.1">
    <property type="nucleotide sequence ID" value="NZ_BAABHA010000004.1"/>
</dbReference>
<dbReference type="InterPro" id="IPR029044">
    <property type="entry name" value="Nucleotide-diphossugar_trans"/>
</dbReference>
<evidence type="ECO:0000313" key="2">
    <source>
        <dbReference type="EMBL" id="GAA4380784.1"/>
    </source>
</evidence>
<protein>
    <submittedName>
        <fullName evidence="2">Hemolytic protein HlpA</fullName>
    </submittedName>
</protein>
<evidence type="ECO:0000313" key="3">
    <source>
        <dbReference type="Proteomes" id="UP001500454"/>
    </source>
</evidence>
<accession>A0ABP8IYP7</accession>
<comment type="caution">
    <text evidence="2">The sequence shown here is derived from an EMBL/GenBank/DDBJ whole genome shotgun (WGS) entry which is preliminary data.</text>
</comment>
<reference evidence="3" key="1">
    <citation type="journal article" date="2019" name="Int. J. Syst. Evol. Microbiol.">
        <title>The Global Catalogue of Microorganisms (GCM) 10K type strain sequencing project: providing services to taxonomists for standard genome sequencing and annotation.</title>
        <authorList>
            <consortium name="The Broad Institute Genomics Platform"/>
            <consortium name="The Broad Institute Genome Sequencing Center for Infectious Disease"/>
            <person name="Wu L."/>
            <person name="Ma J."/>
        </authorList>
    </citation>
    <scope>NUCLEOTIDE SEQUENCE [LARGE SCALE GENOMIC DNA]</scope>
    <source>
        <strain evidence="3">JCM 17924</strain>
    </source>
</reference>
<name>A0ABP8IYP7_9BACT</name>
<dbReference type="EMBL" id="BAABHA010000004">
    <property type="protein sequence ID" value="GAA4380784.1"/>
    <property type="molecule type" value="Genomic_DNA"/>
</dbReference>
<keyword evidence="3" id="KW-1185">Reference proteome</keyword>
<evidence type="ECO:0000256" key="1">
    <source>
        <dbReference type="SAM" id="MobiDB-lite"/>
    </source>
</evidence>
<sequence length="346" mass="38941">MPSLQPNATETAVLLLVFNRPGTTRHVLEAIRAAQPKRLYVAADGPRPGRPADEALCAETRQLVTDLVDWPCELHTQFRSTNLNCGLGPATAIDWFFSHESEGIILEDDCVPTPAFFRFCHELLARYRTDERVMHIGGNNFAREAQRPPQPGTDSYFFSQQVNSWGWATWRRAWHLYDFQLKLLPELRRRGLLGGLYPSALQRRYWLSKFEQVRATPGTPDIWDYQWHFAVAANGGLTVVPQVNLVRNIGFGADATHTFDSDDDCANVPATELAFPLQHPPVVLRDARRDAHRFREFLLSRLSGKLQRLLSRLVPLSGADPAVPPRSTTPVPALEPVFSTANQPSV</sequence>